<dbReference type="InterPro" id="IPR003137">
    <property type="entry name" value="PA_domain"/>
</dbReference>
<evidence type="ECO:0000256" key="4">
    <source>
        <dbReference type="SAM" id="SignalP"/>
    </source>
</evidence>
<keyword evidence="2 4" id="KW-0732">Signal</keyword>
<gene>
    <name evidence="7" type="ORF">F0562_006510</name>
</gene>
<sequence length="393" mass="42220">MTANLVIVFFQAPLSIDGVALAAKGILTSPKAHLAPPRKKSLKCTHCHKDGHTIDRCYFLHRFPPGSRKTGTNYKSRAHQVSSATNTPSTSSLPFTIDQCRQLLTLLNNATYSSSMATHVSNTEHLLSGLKDLPHYENAISRGAFAAVKRKIFVTCSAGNSGPYPYSVENTAPWITTVGAGSIDRAFPVLVQLGNGKAYVGSSLYTSNFTSRKIPLKYLGDCCFIDTLHGNVKGKIVVCTSEYNSFDIGFVVQEAGGVGLIQLNSRNLGEDLRAVAFTVPAAAVGFKEGLEIITYIHTTEYPTASFRFYNLSVIGKNRAPAVASFSSRGPNFIIPEILKPDLLAPGINILAAFVPNLAPSGSPYDPRRVDFNLLSGTSMACPNLAPSGSPYKP</sequence>
<dbReference type="InterPro" id="IPR036852">
    <property type="entry name" value="Peptidase_S8/S53_dom_sf"/>
</dbReference>
<keyword evidence="8" id="KW-1185">Reference proteome</keyword>
<dbReference type="Gene3D" id="3.40.50.200">
    <property type="entry name" value="Peptidase S8/S53 domain"/>
    <property type="match status" value="1"/>
</dbReference>
<evidence type="ECO:0000256" key="2">
    <source>
        <dbReference type="ARBA" id="ARBA00022729"/>
    </source>
</evidence>
<feature type="region of interest" description="Disordered" evidence="3">
    <location>
        <begin position="69"/>
        <end position="91"/>
    </location>
</feature>
<dbReference type="EMBL" id="CM018043">
    <property type="protein sequence ID" value="KAA8531773.1"/>
    <property type="molecule type" value="Genomic_DNA"/>
</dbReference>
<evidence type="ECO:0000313" key="7">
    <source>
        <dbReference type="EMBL" id="KAA8531773.1"/>
    </source>
</evidence>
<dbReference type="Pfam" id="PF00082">
    <property type="entry name" value="Peptidase_S8"/>
    <property type="match status" value="1"/>
</dbReference>
<dbReference type="InterPro" id="IPR045051">
    <property type="entry name" value="SBT"/>
</dbReference>
<dbReference type="AlphaFoldDB" id="A0A5J5ALB6"/>
<name>A0A5J5ALB6_9ASTE</name>
<dbReference type="PANTHER" id="PTHR10795">
    <property type="entry name" value="PROPROTEIN CONVERTASE SUBTILISIN/KEXIN"/>
    <property type="match status" value="1"/>
</dbReference>
<evidence type="ECO:0000256" key="3">
    <source>
        <dbReference type="SAM" id="MobiDB-lite"/>
    </source>
</evidence>
<feature type="domain" description="Peptidase S8/S53" evidence="5">
    <location>
        <begin position="135"/>
        <end position="385"/>
    </location>
</feature>
<dbReference type="SUPFAM" id="SSF52743">
    <property type="entry name" value="Subtilisin-like"/>
    <property type="match status" value="1"/>
</dbReference>
<evidence type="ECO:0000313" key="8">
    <source>
        <dbReference type="Proteomes" id="UP000325577"/>
    </source>
</evidence>
<evidence type="ECO:0000256" key="1">
    <source>
        <dbReference type="ARBA" id="ARBA00011073"/>
    </source>
</evidence>
<dbReference type="Proteomes" id="UP000325577">
    <property type="component" value="Linkage Group LG2"/>
</dbReference>
<dbReference type="GO" id="GO:0006508">
    <property type="term" value="P:proteolysis"/>
    <property type="evidence" value="ECO:0007669"/>
    <property type="project" value="InterPro"/>
</dbReference>
<evidence type="ECO:0000259" key="6">
    <source>
        <dbReference type="Pfam" id="PF02225"/>
    </source>
</evidence>
<dbReference type="OrthoDB" id="206201at2759"/>
<accession>A0A5J5ALB6</accession>
<evidence type="ECO:0000259" key="5">
    <source>
        <dbReference type="Pfam" id="PF00082"/>
    </source>
</evidence>
<feature type="signal peptide" evidence="4">
    <location>
        <begin position="1"/>
        <end position="22"/>
    </location>
</feature>
<protein>
    <submittedName>
        <fullName evidence="7">Uncharacterized protein</fullName>
    </submittedName>
</protein>
<reference evidence="7 8" key="1">
    <citation type="submission" date="2019-09" db="EMBL/GenBank/DDBJ databases">
        <title>A chromosome-level genome assembly of the Chinese tupelo Nyssa sinensis.</title>
        <authorList>
            <person name="Yang X."/>
            <person name="Kang M."/>
            <person name="Yang Y."/>
            <person name="Xiong H."/>
            <person name="Wang M."/>
            <person name="Zhang Z."/>
            <person name="Wang Z."/>
            <person name="Wu H."/>
            <person name="Ma T."/>
            <person name="Liu J."/>
            <person name="Xi Z."/>
        </authorList>
    </citation>
    <scope>NUCLEOTIDE SEQUENCE [LARGE SCALE GENOMIC DNA]</scope>
    <source>
        <strain evidence="7">J267</strain>
        <tissue evidence="7">Leaf</tissue>
    </source>
</reference>
<dbReference type="InterPro" id="IPR000209">
    <property type="entry name" value="Peptidase_S8/S53_dom"/>
</dbReference>
<dbReference type="GO" id="GO:0004252">
    <property type="term" value="F:serine-type endopeptidase activity"/>
    <property type="evidence" value="ECO:0007669"/>
    <property type="project" value="InterPro"/>
</dbReference>
<dbReference type="Gene3D" id="3.50.30.30">
    <property type="match status" value="1"/>
</dbReference>
<feature type="domain" description="PA" evidence="6">
    <location>
        <begin position="223"/>
        <end position="292"/>
    </location>
</feature>
<dbReference type="Pfam" id="PF02225">
    <property type="entry name" value="PA"/>
    <property type="match status" value="1"/>
</dbReference>
<organism evidence="7 8">
    <name type="scientific">Nyssa sinensis</name>
    <dbReference type="NCBI Taxonomy" id="561372"/>
    <lineage>
        <taxon>Eukaryota</taxon>
        <taxon>Viridiplantae</taxon>
        <taxon>Streptophyta</taxon>
        <taxon>Embryophyta</taxon>
        <taxon>Tracheophyta</taxon>
        <taxon>Spermatophyta</taxon>
        <taxon>Magnoliopsida</taxon>
        <taxon>eudicotyledons</taxon>
        <taxon>Gunneridae</taxon>
        <taxon>Pentapetalae</taxon>
        <taxon>asterids</taxon>
        <taxon>Cornales</taxon>
        <taxon>Nyssaceae</taxon>
        <taxon>Nyssa</taxon>
    </lineage>
</organism>
<feature type="chain" id="PRO_5023831225" evidence="4">
    <location>
        <begin position="23"/>
        <end position="393"/>
    </location>
</feature>
<dbReference type="CDD" id="cd02120">
    <property type="entry name" value="PA_subtilisin_like"/>
    <property type="match status" value="1"/>
</dbReference>
<comment type="similarity">
    <text evidence="1">Belongs to the peptidase S8 family.</text>
</comment>
<proteinExistence type="inferred from homology"/>